<reference evidence="3 4" key="1">
    <citation type="journal article" date="2016" name="Genome Biol. Evol.">
        <title>Gene Family Evolution Reflects Adaptation to Soil Environmental Stressors in the Genome of the Collembolan Orchesella cincta.</title>
        <authorList>
            <person name="Faddeeva-Vakhrusheva A."/>
            <person name="Derks M.F."/>
            <person name="Anvar S.Y."/>
            <person name="Agamennone V."/>
            <person name="Suring W."/>
            <person name="Smit S."/>
            <person name="van Straalen N.M."/>
            <person name="Roelofs D."/>
        </authorList>
    </citation>
    <scope>NUCLEOTIDE SEQUENCE [LARGE SCALE GENOMIC DNA]</scope>
    <source>
        <tissue evidence="3">Mixed pool</tissue>
    </source>
</reference>
<evidence type="ECO:0000313" key="4">
    <source>
        <dbReference type="Proteomes" id="UP000094527"/>
    </source>
</evidence>
<evidence type="ECO:0000313" key="3">
    <source>
        <dbReference type="EMBL" id="ODM95988.1"/>
    </source>
</evidence>
<name>A0A1D2MSW7_ORCCI</name>
<comment type="caution">
    <text evidence="3">The sequence shown here is derived from an EMBL/GenBank/DDBJ whole genome shotgun (WGS) entry which is preliminary data.</text>
</comment>
<accession>A0A1D2MSW7</accession>
<dbReference type="AlphaFoldDB" id="A0A1D2MSW7"/>
<dbReference type="Proteomes" id="UP000094527">
    <property type="component" value="Unassembled WGS sequence"/>
</dbReference>
<gene>
    <name evidence="3" type="ORF">Ocin01_10693</name>
</gene>
<feature type="compositionally biased region" description="Low complexity" evidence="1">
    <location>
        <begin position="34"/>
        <end position="46"/>
    </location>
</feature>
<keyword evidence="4" id="KW-1185">Reference proteome</keyword>
<evidence type="ECO:0000256" key="2">
    <source>
        <dbReference type="SAM" id="SignalP"/>
    </source>
</evidence>
<sequence length="102" mass="9730">MAQNDYKSLAVAAILFLVIAQTLTAPSGMTIASAGSHGASASAGSGDTLAIANAPLNPPSSSGSGVFTRSGGSPSSGSSGSGGTTILTQDGDKPAKVYKISG</sequence>
<proteinExistence type="predicted"/>
<evidence type="ECO:0000256" key="1">
    <source>
        <dbReference type="SAM" id="MobiDB-lite"/>
    </source>
</evidence>
<organism evidence="3 4">
    <name type="scientific">Orchesella cincta</name>
    <name type="common">Springtail</name>
    <name type="synonym">Podura cincta</name>
    <dbReference type="NCBI Taxonomy" id="48709"/>
    <lineage>
        <taxon>Eukaryota</taxon>
        <taxon>Metazoa</taxon>
        <taxon>Ecdysozoa</taxon>
        <taxon>Arthropoda</taxon>
        <taxon>Hexapoda</taxon>
        <taxon>Collembola</taxon>
        <taxon>Entomobryomorpha</taxon>
        <taxon>Entomobryoidea</taxon>
        <taxon>Orchesellidae</taxon>
        <taxon>Orchesellinae</taxon>
        <taxon>Orchesella</taxon>
    </lineage>
</organism>
<feature type="chain" id="PRO_5008904490" evidence="2">
    <location>
        <begin position="25"/>
        <end position="102"/>
    </location>
</feature>
<feature type="region of interest" description="Disordered" evidence="1">
    <location>
        <begin position="34"/>
        <end position="102"/>
    </location>
</feature>
<dbReference type="EMBL" id="LJIJ01000596">
    <property type="protein sequence ID" value="ODM95988.1"/>
    <property type="molecule type" value="Genomic_DNA"/>
</dbReference>
<protein>
    <submittedName>
        <fullName evidence="3">Mediator of RNA polymerase II transcription subunit 13-like</fullName>
    </submittedName>
</protein>
<feature type="signal peptide" evidence="2">
    <location>
        <begin position="1"/>
        <end position="24"/>
    </location>
</feature>
<keyword evidence="2" id="KW-0732">Signal</keyword>